<sequence length="75" mass="8755">MVQLATPSRRQISSKSLNSVFSEISYESNTDLDTTDYFKWYILENRVFATPCWSLKVWKSKSMTAWKIQGISKLI</sequence>
<reference evidence="1" key="1">
    <citation type="submission" date="2014-05" db="EMBL/GenBank/DDBJ databases">
        <authorList>
            <person name="Chronopoulou M."/>
        </authorList>
    </citation>
    <scope>NUCLEOTIDE SEQUENCE</scope>
    <source>
        <tissue evidence="1">Whole organism</tissue>
    </source>
</reference>
<dbReference type="EMBL" id="HACA01027953">
    <property type="protein sequence ID" value="CDW45314.1"/>
    <property type="molecule type" value="Transcribed_RNA"/>
</dbReference>
<accession>A0A0K2V486</accession>
<dbReference type="AlphaFoldDB" id="A0A0K2V486"/>
<protein>
    <submittedName>
        <fullName evidence="1">Uncharacterized protein</fullName>
    </submittedName>
</protein>
<evidence type="ECO:0000313" key="1">
    <source>
        <dbReference type="EMBL" id="CDW45314.1"/>
    </source>
</evidence>
<name>A0A0K2V486_LEPSM</name>
<proteinExistence type="predicted"/>
<organism evidence="1">
    <name type="scientific">Lepeophtheirus salmonis</name>
    <name type="common">Salmon louse</name>
    <name type="synonym">Caligus salmonis</name>
    <dbReference type="NCBI Taxonomy" id="72036"/>
    <lineage>
        <taxon>Eukaryota</taxon>
        <taxon>Metazoa</taxon>
        <taxon>Ecdysozoa</taxon>
        <taxon>Arthropoda</taxon>
        <taxon>Crustacea</taxon>
        <taxon>Multicrustacea</taxon>
        <taxon>Hexanauplia</taxon>
        <taxon>Copepoda</taxon>
        <taxon>Siphonostomatoida</taxon>
        <taxon>Caligidae</taxon>
        <taxon>Lepeophtheirus</taxon>
    </lineage>
</organism>